<feature type="region of interest" description="Disordered" evidence="9">
    <location>
        <begin position="297"/>
        <end position="332"/>
    </location>
</feature>
<name>A0A150S3Y8_SORCE</name>
<protein>
    <recommendedName>
        <fullName evidence="13">Bestrophin</fullName>
    </recommendedName>
</protein>
<dbReference type="EMBL" id="JEMC01002642">
    <property type="protein sequence ID" value="KYF85791.1"/>
    <property type="molecule type" value="Genomic_DNA"/>
</dbReference>
<evidence type="ECO:0000256" key="3">
    <source>
        <dbReference type="ARBA" id="ARBA00022475"/>
    </source>
</evidence>
<evidence type="ECO:0000256" key="4">
    <source>
        <dbReference type="ARBA" id="ARBA00022692"/>
    </source>
</evidence>
<evidence type="ECO:0000256" key="1">
    <source>
        <dbReference type="ARBA" id="ARBA00004651"/>
    </source>
</evidence>
<evidence type="ECO:0000256" key="9">
    <source>
        <dbReference type="SAM" id="MobiDB-lite"/>
    </source>
</evidence>
<dbReference type="InterPro" id="IPR044669">
    <property type="entry name" value="YneE/VCCN1/2-like"/>
</dbReference>
<dbReference type="Pfam" id="PF25539">
    <property type="entry name" value="Bestrophin_2"/>
    <property type="match status" value="1"/>
</dbReference>
<keyword evidence="7 10" id="KW-0472">Membrane</keyword>
<proteinExistence type="inferred from homology"/>
<comment type="caution">
    <text evidence="11">The sequence shown here is derived from an EMBL/GenBank/DDBJ whole genome shotgun (WGS) entry which is preliminary data.</text>
</comment>
<evidence type="ECO:0000256" key="10">
    <source>
        <dbReference type="SAM" id="Phobius"/>
    </source>
</evidence>
<feature type="transmembrane region" description="Helical" evidence="10">
    <location>
        <begin position="220"/>
        <end position="246"/>
    </location>
</feature>
<organism evidence="11 12">
    <name type="scientific">Sorangium cellulosum</name>
    <name type="common">Polyangium cellulosum</name>
    <dbReference type="NCBI Taxonomy" id="56"/>
    <lineage>
        <taxon>Bacteria</taxon>
        <taxon>Pseudomonadati</taxon>
        <taxon>Myxococcota</taxon>
        <taxon>Polyangia</taxon>
        <taxon>Polyangiales</taxon>
        <taxon>Polyangiaceae</taxon>
        <taxon>Sorangium</taxon>
    </lineage>
</organism>
<evidence type="ECO:0000256" key="6">
    <source>
        <dbReference type="ARBA" id="ARBA00023065"/>
    </source>
</evidence>
<evidence type="ECO:0000256" key="8">
    <source>
        <dbReference type="ARBA" id="ARBA00034708"/>
    </source>
</evidence>
<evidence type="ECO:0000256" key="2">
    <source>
        <dbReference type="ARBA" id="ARBA00022448"/>
    </source>
</evidence>
<keyword evidence="4 10" id="KW-0812">Transmembrane</keyword>
<dbReference type="GO" id="GO:0005254">
    <property type="term" value="F:chloride channel activity"/>
    <property type="evidence" value="ECO:0007669"/>
    <property type="project" value="InterPro"/>
</dbReference>
<reference evidence="11 12" key="1">
    <citation type="submission" date="2014-02" db="EMBL/GenBank/DDBJ databases">
        <title>The small core and large imbalanced accessory genome model reveals a collaborative survival strategy of Sorangium cellulosum strains in nature.</title>
        <authorList>
            <person name="Han K."/>
            <person name="Peng R."/>
            <person name="Blom J."/>
            <person name="Li Y.-Z."/>
        </authorList>
    </citation>
    <scope>NUCLEOTIDE SEQUENCE [LARGE SCALE GENOMIC DNA]</scope>
    <source>
        <strain evidence="11 12">So0149</strain>
    </source>
</reference>
<evidence type="ECO:0000256" key="5">
    <source>
        <dbReference type="ARBA" id="ARBA00022989"/>
    </source>
</evidence>
<keyword evidence="5 10" id="KW-1133">Transmembrane helix</keyword>
<dbReference type="AlphaFoldDB" id="A0A150S3Y8"/>
<evidence type="ECO:0000256" key="7">
    <source>
        <dbReference type="ARBA" id="ARBA00023136"/>
    </source>
</evidence>
<evidence type="ECO:0000313" key="12">
    <source>
        <dbReference type="Proteomes" id="UP000075515"/>
    </source>
</evidence>
<comment type="similarity">
    <text evidence="8">Belongs to the anion channel-forming bestrophin (TC 1.A.46) family.</text>
</comment>
<dbReference type="PANTHER" id="PTHR33281:SF19">
    <property type="entry name" value="VOLTAGE-DEPENDENT ANION CHANNEL-FORMING PROTEIN YNEE"/>
    <property type="match status" value="1"/>
</dbReference>
<comment type="subcellular location">
    <subcellularLocation>
        <location evidence="1">Cell membrane</location>
        <topology evidence="1">Multi-pass membrane protein</topology>
    </subcellularLocation>
</comment>
<dbReference type="PANTHER" id="PTHR33281">
    <property type="entry name" value="UPF0187 PROTEIN YNEE"/>
    <property type="match status" value="1"/>
</dbReference>
<keyword evidence="3" id="KW-1003">Cell membrane</keyword>
<sequence>MSARSALPGSDFWHEAFAIQGAVAVRLLPRMLVFALAAVASVVVHQRAPSIALRPEPVEASAVVLGLLLVFRTTAGYARWWEGRTLWGGIVNQSRNLTVSAIAYGPADAAWRQAVTRWVVVFAHVTRRSLRAERTLPEVVTLVGALDAAAVARAEHMPSYASARLAVLLRDARDQHRMDPFAFVQLDRERASLLEHAGGCERILATPIPSVYSLTTRSFIAVYLLALPLALVGSLGWFAPVAALLVTYPILAVEQIGAELQIPFATTSLSHLPLDEICGTIERNVLAAAAGATTDRAPAEAMDATRAEPQSPGPGELALAGRGAAQEQRGIT</sequence>
<feature type="transmembrane region" description="Helical" evidence="10">
    <location>
        <begin position="27"/>
        <end position="48"/>
    </location>
</feature>
<keyword evidence="6" id="KW-0406">Ion transport</keyword>
<dbReference type="GO" id="GO:0005886">
    <property type="term" value="C:plasma membrane"/>
    <property type="evidence" value="ECO:0007669"/>
    <property type="project" value="UniProtKB-SubCell"/>
</dbReference>
<dbReference type="Proteomes" id="UP000075515">
    <property type="component" value="Unassembled WGS sequence"/>
</dbReference>
<keyword evidence="2" id="KW-0813">Transport</keyword>
<accession>A0A150S3Y8</accession>
<gene>
    <name evidence="11" type="ORF">BE18_03350</name>
</gene>
<evidence type="ECO:0008006" key="13">
    <source>
        <dbReference type="Google" id="ProtNLM"/>
    </source>
</evidence>
<evidence type="ECO:0000313" key="11">
    <source>
        <dbReference type="EMBL" id="KYF85791.1"/>
    </source>
</evidence>